<keyword evidence="6" id="KW-0812">Transmembrane</keyword>
<evidence type="ECO:0000313" key="9">
    <source>
        <dbReference type="Proteomes" id="UP000325286"/>
    </source>
</evidence>
<dbReference type="SUPFAM" id="SSF47384">
    <property type="entry name" value="Homodimeric domain of signal transducing histidine kinase"/>
    <property type="match status" value="1"/>
</dbReference>
<dbReference type="PANTHER" id="PTHR42878:SF15">
    <property type="entry name" value="BACTERIOPHYTOCHROME"/>
    <property type="match status" value="1"/>
</dbReference>
<dbReference type="OrthoDB" id="9766459at2"/>
<keyword evidence="4 8" id="KW-0808">Transferase</keyword>
<evidence type="ECO:0000256" key="1">
    <source>
        <dbReference type="ARBA" id="ARBA00000085"/>
    </source>
</evidence>
<dbReference type="Gene3D" id="1.10.287.130">
    <property type="match status" value="1"/>
</dbReference>
<dbReference type="EC" id="2.7.13.3" evidence="2"/>
<keyword evidence="6" id="KW-1133">Transmembrane helix</keyword>
<dbReference type="InterPro" id="IPR003594">
    <property type="entry name" value="HATPase_dom"/>
</dbReference>
<evidence type="ECO:0000256" key="4">
    <source>
        <dbReference type="ARBA" id="ARBA00022679"/>
    </source>
</evidence>
<evidence type="ECO:0000259" key="7">
    <source>
        <dbReference type="PROSITE" id="PS50109"/>
    </source>
</evidence>
<dbReference type="GO" id="GO:0000156">
    <property type="term" value="F:phosphorelay response regulator activity"/>
    <property type="evidence" value="ECO:0007669"/>
    <property type="project" value="TreeGrafter"/>
</dbReference>
<dbReference type="InterPro" id="IPR005467">
    <property type="entry name" value="His_kinase_dom"/>
</dbReference>
<comment type="catalytic activity">
    <reaction evidence="1">
        <text>ATP + protein L-histidine = ADP + protein N-phospho-L-histidine.</text>
        <dbReference type="EC" id="2.7.13.3"/>
    </reaction>
</comment>
<evidence type="ECO:0000313" key="8">
    <source>
        <dbReference type="EMBL" id="QEG40543.1"/>
    </source>
</evidence>
<gene>
    <name evidence="8" type="primary">cph1_2</name>
    <name evidence="8" type="ORF">UC8_25580</name>
</gene>
<accession>A0A5B9R2L5</accession>
<protein>
    <recommendedName>
        <fullName evidence="2">histidine kinase</fullName>
        <ecNumber evidence="2">2.7.13.3</ecNumber>
    </recommendedName>
</protein>
<dbReference type="SUPFAM" id="SSF55874">
    <property type="entry name" value="ATPase domain of HSP90 chaperone/DNA topoisomerase II/histidine kinase"/>
    <property type="match status" value="1"/>
</dbReference>
<keyword evidence="5" id="KW-0418">Kinase</keyword>
<keyword evidence="9" id="KW-1185">Reference proteome</keyword>
<dbReference type="GO" id="GO:0030295">
    <property type="term" value="F:protein kinase activator activity"/>
    <property type="evidence" value="ECO:0007669"/>
    <property type="project" value="TreeGrafter"/>
</dbReference>
<dbReference type="CDD" id="cd00082">
    <property type="entry name" value="HisKA"/>
    <property type="match status" value="1"/>
</dbReference>
<evidence type="ECO:0000256" key="5">
    <source>
        <dbReference type="ARBA" id="ARBA00022777"/>
    </source>
</evidence>
<dbReference type="SMART" id="SM00387">
    <property type="entry name" value="HATPase_c"/>
    <property type="match status" value="1"/>
</dbReference>
<dbReference type="SUPFAM" id="SSF158472">
    <property type="entry name" value="HAMP domain-like"/>
    <property type="match status" value="1"/>
</dbReference>
<dbReference type="AlphaFoldDB" id="A0A5B9R2L5"/>
<sequence length="643" mass="72381">MLLHSKSKSLKTRIFISSGLMVMLCVLGNLLGWGGQQVLLQNFEAYERSDETSHDLLRLDRLAERLKFRAESYVHTGATPQLEMALTLNHDLLDGIADVQDEVSDPELSEILIHMRNHIDLFGQQLLLASDERRVRSEVLQQQLPAQEARVDQAFDRLEDSLASVGSGLWNEQVLEAEQSYAEARKHMLRYFIDPDTRASRAMVAALRRSRRQIDGLDWDQPVDPSSDLPSPAQRAAAATAQTNLVAELRELQTLSSRAIQATRGYLFYTNVVMAGEISEFVHYSNLLKQHVRRMLASQRETRDADVRKTRTLGLVTSLISVALAVGLAVYLSYVIFHPISQLTDTFWQLAEGSTIDAIPAAARHDEIGRMAAAAEVFSLKNRETRELLARSRKLSDELSRKAVALEESNLELDQFAYVASHDLKSPLRGLNSLAEWVQEDCGEMLPDESKSHLKLMQDRVRKMEMLLNDLLDYSRIGRQHQAPERVDLDKAVRAILEMTENPSGVEVVFPRPLPTLTTLKVPLQQVILNLVTNAIKYNDKGARGRVEVDCEQEGDYYRFSITDNGIGIDPKYHERIFQMYQRVAVHSADGTGMGLAIVKKQIERHGGRIEVLSDVGQGATFSFTWPNSIKAAARHVEPQLSH</sequence>
<reference evidence="8 9" key="1">
    <citation type="submission" date="2019-08" db="EMBL/GenBank/DDBJ databases">
        <title>Deep-cultivation of Planctomycetes and their phenomic and genomic characterization uncovers novel biology.</title>
        <authorList>
            <person name="Wiegand S."/>
            <person name="Jogler M."/>
            <person name="Boedeker C."/>
            <person name="Pinto D."/>
            <person name="Vollmers J."/>
            <person name="Rivas-Marin E."/>
            <person name="Kohn T."/>
            <person name="Peeters S.H."/>
            <person name="Heuer A."/>
            <person name="Rast P."/>
            <person name="Oberbeckmann S."/>
            <person name="Bunk B."/>
            <person name="Jeske O."/>
            <person name="Meyerdierks A."/>
            <person name="Storesund J.E."/>
            <person name="Kallscheuer N."/>
            <person name="Luecker S."/>
            <person name="Lage O.M."/>
            <person name="Pohl T."/>
            <person name="Merkel B.J."/>
            <person name="Hornburger P."/>
            <person name="Mueller R.-W."/>
            <person name="Bruemmer F."/>
            <person name="Labrenz M."/>
            <person name="Spormann A.M."/>
            <person name="Op den Camp H."/>
            <person name="Overmann J."/>
            <person name="Amann R."/>
            <person name="Jetten M.S.M."/>
            <person name="Mascher T."/>
            <person name="Medema M.H."/>
            <person name="Devos D.P."/>
            <person name="Kaster A.-K."/>
            <person name="Ovreas L."/>
            <person name="Rohde M."/>
            <person name="Galperin M.Y."/>
            <person name="Jogler C."/>
        </authorList>
    </citation>
    <scope>NUCLEOTIDE SEQUENCE [LARGE SCALE GENOMIC DNA]</scope>
    <source>
        <strain evidence="8 9">UC8</strain>
    </source>
</reference>
<dbReference type="PROSITE" id="PS50109">
    <property type="entry name" value="HIS_KIN"/>
    <property type="match status" value="1"/>
</dbReference>
<feature type="domain" description="Histidine kinase" evidence="7">
    <location>
        <begin position="419"/>
        <end position="630"/>
    </location>
</feature>
<dbReference type="PRINTS" id="PR00344">
    <property type="entry name" value="BCTRLSENSOR"/>
</dbReference>
<evidence type="ECO:0000256" key="2">
    <source>
        <dbReference type="ARBA" id="ARBA00012438"/>
    </source>
</evidence>
<organism evidence="8 9">
    <name type="scientific">Roseimaritima ulvae</name>
    <dbReference type="NCBI Taxonomy" id="980254"/>
    <lineage>
        <taxon>Bacteria</taxon>
        <taxon>Pseudomonadati</taxon>
        <taxon>Planctomycetota</taxon>
        <taxon>Planctomycetia</taxon>
        <taxon>Pirellulales</taxon>
        <taxon>Pirellulaceae</taxon>
        <taxon>Roseimaritima</taxon>
    </lineage>
</organism>
<dbReference type="InterPro" id="IPR050351">
    <property type="entry name" value="BphY/WalK/GraS-like"/>
</dbReference>
<dbReference type="InterPro" id="IPR036890">
    <property type="entry name" value="HATPase_C_sf"/>
</dbReference>
<dbReference type="InterPro" id="IPR036097">
    <property type="entry name" value="HisK_dim/P_sf"/>
</dbReference>
<name>A0A5B9R2L5_9BACT</name>
<dbReference type="InterPro" id="IPR003661">
    <property type="entry name" value="HisK_dim/P_dom"/>
</dbReference>
<feature type="transmembrane region" description="Helical" evidence="6">
    <location>
        <begin position="313"/>
        <end position="337"/>
    </location>
</feature>
<dbReference type="Proteomes" id="UP000325286">
    <property type="component" value="Chromosome"/>
</dbReference>
<evidence type="ECO:0000256" key="3">
    <source>
        <dbReference type="ARBA" id="ARBA00022553"/>
    </source>
</evidence>
<feature type="transmembrane region" description="Helical" evidence="6">
    <location>
        <begin position="12"/>
        <end position="33"/>
    </location>
</feature>
<evidence type="ECO:0000256" key="6">
    <source>
        <dbReference type="SAM" id="Phobius"/>
    </source>
</evidence>
<dbReference type="KEGG" id="rul:UC8_25580"/>
<dbReference type="EMBL" id="CP042914">
    <property type="protein sequence ID" value="QEG40543.1"/>
    <property type="molecule type" value="Genomic_DNA"/>
</dbReference>
<proteinExistence type="predicted"/>
<dbReference type="RefSeq" id="WP_068139989.1">
    <property type="nucleotide sequence ID" value="NZ_CP042914.1"/>
</dbReference>
<dbReference type="Gene3D" id="6.10.340.10">
    <property type="match status" value="1"/>
</dbReference>
<dbReference type="PANTHER" id="PTHR42878">
    <property type="entry name" value="TWO-COMPONENT HISTIDINE KINASE"/>
    <property type="match status" value="1"/>
</dbReference>
<dbReference type="Pfam" id="PF02518">
    <property type="entry name" value="HATPase_c"/>
    <property type="match status" value="1"/>
</dbReference>
<dbReference type="Pfam" id="PF00512">
    <property type="entry name" value="HisKA"/>
    <property type="match status" value="1"/>
</dbReference>
<keyword evidence="6" id="KW-0472">Membrane</keyword>
<keyword evidence="3" id="KW-0597">Phosphoprotein</keyword>
<dbReference type="GO" id="GO:0007234">
    <property type="term" value="P:osmosensory signaling via phosphorelay pathway"/>
    <property type="evidence" value="ECO:0007669"/>
    <property type="project" value="TreeGrafter"/>
</dbReference>
<dbReference type="Gene3D" id="3.30.565.10">
    <property type="entry name" value="Histidine kinase-like ATPase, C-terminal domain"/>
    <property type="match status" value="1"/>
</dbReference>
<dbReference type="GO" id="GO:0000155">
    <property type="term" value="F:phosphorelay sensor kinase activity"/>
    <property type="evidence" value="ECO:0007669"/>
    <property type="project" value="InterPro"/>
</dbReference>
<dbReference type="SMART" id="SM00388">
    <property type="entry name" value="HisKA"/>
    <property type="match status" value="1"/>
</dbReference>
<dbReference type="InterPro" id="IPR004358">
    <property type="entry name" value="Sig_transdc_His_kin-like_C"/>
</dbReference>